<evidence type="ECO:0000256" key="1">
    <source>
        <dbReference type="ARBA" id="ARBA00004123"/>
    </source>
</evidence>
<dbReference type="Pfam" id="PF08214">
    <property type="entry name" value="HAT_KAT11"/>
    <property type="match status" value="1"/>
</dbReference>
<dbReference type="OrthoDB" id="443634at2759"/>
<comment type="catalytic activity">
    <reaction evidence="9">
        <text>L-lysyl-[histone] + acetyl-CoA = N(6)-acetyl-L-lysyl-[histone] + CoA + H(+)</text>
        <dbReference type="Rhea" id="RHEA:21992"/>
        <dbReference type="Rhea" id="RHEA-COMP:9845"/>
        <dbReference type="Rhea" id="RHEA-COMP:11338"/>
        <dbReference type="ChEBI" id="CHEBI:15378"/>
        <dbReference type="ChEBI" id="CHEBI:29969"/>
        <dbReference type="ChEBI" id="CHEBI:57287"/>
        <dbReference type="ChEBI" id="CHEBI:57288"/>
        <dbReference type="ChEBI" id="CHEBI:61930"/>
        <dbReference type="EC" id="2.3.1.48"/>
    </reaction>
    <physiologicalReaction direction="left-to-right" evidence="9">
        <dbReference type="Rhea" id="RHEA:21993"/>
    </physiologicalReaction>
</comment>
<keyword evidence="3" id="KW-0808">Transferase</keyword>
<dbReference type="PROSITE" id="PS51728">
    <property type="entry name" value="RTT109_HAT"/>
    <property type="match status" value="1"/>
</dbReference>
<dbReference type="PANTHER" id="PTHR31571">
    <property type="entry name" value="ALTERED INHERITANCE OF MITOCHONDRIA PROTEIN 6"/>
    <property type="match status" value="1"/>
</dbReference>
<name>A0A8H3D7V0_9AGAM</name>
<dbReference type="InterPro" id="IPR013178">
    <property type="entry name" value="Histone_AcTrfase_Rtt109/CBP"/>
</dbReference>
<organism evidence="11 12">
    <name type="scientific">Rhizoctonia solani</name>
    <dbReference type="NCBI Taxonomy" id="456999"/>
    <lineage>
        <taxon>Eukaryota</taxon>
        <taxon>Fungi</taxon>
        <taxon>Dikarya</taxon>
        <taxon>Basidiomycota</taxon>
        <taxon>Agaricomycotina</taxon>
        <taxon>Agaricomycetes</taxon>
        <taxon>Cantharellales</taxon>
        <taxon>Ceratobasidiaceae</taxon>
        <taxon>Rhizoctonia</taxon>
    </lineage>
</organism>
<evidence type="ECO:0000256" key="4">
    <source>
        <dbReference type="ARBA" id="ARBA00022763"/>
    </source>
</evidence>
<dbReference type="SMART" id="SM01250">
    <property type="entry name" value="KAT11"/>
    <property type="match status" value="1"/>
</dbReference>
<accession>A0A8H3D7V0</accession>
<evidence type="ECO:0000256" key="10">
    <source>
        <dbReference type="SAM" id="MobiDB-lite"/>
    </source>
</evidence>
<dbReference type="PANTHER" id="PTHR31571:SF2">
    <property type="entry name" value="HISTONE ACETYLTRANSFERASE RTT109"/>
    <property type="match status" value="1"/>
</dbReference>
<gene>
    <name evidence="11" type="ORF">RDB_LOCUS142168</name>
</gene>
<evidence type="ECO:0000256" key="5">
    <source>
        <dbReference type="ARBA" id="ARBA00022990"/>
    </source>
</evidence>
<evidence type="ECO:0000256" key="6">
    <source>
        <dbReference type="ARBA" id="ARBA00023015"/>
    </source>
</evidence>
<proteinExistence type="predicted"/>
<dbReference type="InterPro" id="IPR051236">
    <property type="entry name" value="HAT_RTT109-like"/>
</dbReference>
<comment type="caution">
    <text evidence="11">The sequence shown here is derived from an EMBL/GenBank/DDBJ whole genome shotgun (WGS) entry which is preliminary data.</text>
</comment>
<comment type="subcellular location">
    <subcellularLocation>
        <location evidence="1">Nucleus</location>
    </subcellularLocation>
</comment>
<dbReference type="InterPro" id="IPR016849">
    <property type="entry name" value="Rtt109"/>
</dbReference>
<dbReference type="GO" id="GO:0006974">
    <property type="term" value="P:DNA damage response"/>
    <property type="evidence" value="ECO:0007669"/>
    <property type="project" value="UniProtKB-KW"/>
</dbReference>
<dbReference type="EC" id="2.3.1.48" evidence="2"/>
<keyword evidence="6" id="KW-0805">Transcription regulation</keyword>
<dbReference type="GO" id="GO:0006355">
    <property type="term" value="P:regulation of DNA-templated transcription"/>
    <property type="evidence" value="ECO:0007669"/>
    <property type="project" value="InterPro"/>
</dbReference>
<evidence type="ECO:0000256" key="7">
    <source>
        <dbReference type="ARBA" id="ARBA00023163"/>
    </source>
</evidence>
<sequence>MSMTLRDFVASELSKLPGSRTLALHALVSAPQREQELFPYAQTHKNHKILSQNILLLVSENADPDTSASTDTTITPRILCSALEATLYLFPATSSSILYIGKIDTTGFSKVAPSPARTLARATIDYFVRPDTRPTECGQRVWVHLFARAQSQYLFPDSADWKSKRVLNDAGLVRWWWSLFGDVARDVAEARSGHLESRFKGTKMWYILPGFNDIEAYHTLSSGSSFKLAQAGELPWSYGHPYDDPTISFPLSGKLTDHATAHSSHHDNPTKTKSIACLVPTFPDDPKARFLGEIASTTSESDVPPPAPKPTSKPASPTTPTRKLRSVSSPKSSGSSSHSASNSPSQSPLKKRRRVDVDNSPASASNPEDGDAPEATIDEKPVSNMPPSGVPSSLDAPALPPHASTQLKNTMHTEPELVRRGRLALSAVSAKEFWERMGFRQECALGAITAFFVAVFEELETSPKPDSKIANEYIPLPTHTRIMQSLMNHAFSTPEKAIRSTQLLESSIRTLSDGVVVAAEGTEAEGPNPSFYHAHIHKSLTNNNPPLVPRDNVVQPAPVNVLQVKRKARR</sequence>
<reference evidence="11" key="1">
    <citation type="submission" date="2021-01" db="EMBL/GenBank/DDBJ databases">
        <authorList>
            <person name="Kaushik A."/>
        </authorList>
    </citation>
    <scope>NUCLEOTIDE SEQUENCE</scope>
    <source>
        <strain evidence="11">AG6-10EEA</strain>
    </source>
</reference>
<dbReference type="EMBL" id="CAJMXA010003873">
    <property type="protein sequence ID" value="CAE6518435.1"/>
    <property type="molecule type" value="Genomic_DNA"/>
</dbReference>
<protein>
    <recommendedName>
        <fullName evidence="2">histone acetyltransferase</fullName>
        <ecNumber evidence="2">2.3.1.48</ecNumber>
    </recommendedName>
</protein>
<dbReference type="GO" id="GO:0005634">
    <property type="term" value="C:nucleus"/>
    <property type="evidence" value="ECO:0007669"/>
    <property type="project" value="UniProtKB-SubCell"/>
</dbReference>
<evidence type="ECO:0000256" key="9">
    <source>
        <dbReference type="ARBA" id="ARBA00048940"/>
    </source>
</evidence>
<keyword evidence="7" id="KW-0804">Transcription</keyword>
<dbReference type="GO" id="GO:0032931">
    <property type="term" value="F:histone H3K56 acetyltransferase activity"/>
    <property type="evidence" value="ECO:0007669"/>
    <property type="project" value="TreeGrafter"/>
</dbReference>
<evidence type="ECO:0000313" key="12">
    <source>
        <dbReference type="Proteomes" id="UP000663853"/>
    </source>
</evidence>
<dbReference type="AlphaFoldDB" id="A0A8H3D7V0"/>
<evidence type="ECO:0000256" key="2">
    <source>
        <dbReference type="ARBA" id="ARBA00013184"/>
    </source>
</evidence>
<dbReference type="Proteomes" id="UP000663853">
    <property type="component" value="Unassembled WGS sequence"/>
</dbReference>
<keyword evidence="5" id="KW-0007">Acetylation</keyword>
<feature type="compositionally biased region" description="Low complexity" evidence="10">
    <location>
        <begin position="312"/>
        <end position="348"/>
    </location>
</feature>
<evidence type="ECO:0000313" key="11">
    <source>
        <dbReference type="EMBL" id="CAE6518435.1"/>
    </source>
</evidence>
<keyword evidence="4" id="KW-0227">DNA damage</keyword>
<evidence type="ECO:0000256" key="8">
    <source>
        <dbReference type="ARBA" id="ARBA00023242"/>
    </source>
</evidence>
<evidence type="ECO:0000256" key="3">
    <source>
        <dbReference type="ARBA" id="ARBA00022679"/>
    </source>
</evidence>
<feature type="region of interest" description="Disordered" evidence="10">
    <location>
        <begin position="297"/>
        <end position="415"/>
    </location>
</feature>
<keyword evidence="8" id="KW-0539">Nucleus</keyword>